<evidence type="ECO:0000256" key="11">
    <source>
        <dbReference type="SAM" id="MobiDB-lite"/>
    </source>
</evidence>
<keyword evidence="9" id="KW-0496">Mitochondrion</keyword>
<dbReference type="OrthoDB" id="5516033at2759"/>
<evidence type="ECO:0000256" key="5">
    <source>
        <dbReference type="ARBA" id="ARBA00019222"/>
    </source>
</evidence>
<evidence type="ECO:0000256" key="3">
    <source>
        <dbReference type="ARBA" id="ARBA00008370"/>
    </source>
</evidence>
<evidence type="ECO:0000256" key="10">
    <source>
        <dbReference type="ARBA" id="ARBA00023136"/>
    </source>
</evidence>
<evidence type="ECO:0000256" key="2">
    <source>
        <dbReference type="ARBA" id="ARBA00004434"/>
    </source>
</evidence>
<dbReference type="Pfam" id="PF14138">
    <property type="entry name" value="COX16"/>
    <property type="match status" value="1"/>
</dbReference>
<protein>
    <recommendedName>
        <fullName evidence="4">Cytochrome c oxidase assembly protein COX16, mitochondrial</fullName>
    </recommendedName>
    <alternativeName>
        <fullName evidence="5">Cytochrome c oxidase assembly protein cox16, mitochondrial</fullName>
    </alternativeName>
</protein>
<dbReference type="EMBL" id="KN838609">
    <property type="protein sequence ID" value="KIK01284.1"/>
    <property type="molecule type" value="Genomic_DNA"/>
</dbReference>
<name>A0A0C9XID3_9AGAR</name>
<dbReference type="PANTHER" id="PTHR17130:SF14">
    <property type="entry name" value="CYTOCHROME C OXIDASE ASSEMBLY PROTEIN COX16 HOMOLOG, MITOCHONDRIAL"/>
    <property type="match status" value="1"/>
</dbReference>
<evidence type="ECO:0000256" key="1">
    <source>
        <dbReference type="ARBA" id="ARBA00002490"/>
    </source>
</evidence>
<evidence type="ECO:0000256" key="8">
    <source>
        <dbReference type="ARBA" id="ARBA00022989"/>
    </source>
</evidence>
<comment type="similarity">
    <text evidence="3">Belongs to the COX16 family.</text>
</comment>
<dbReference type="AlphaFoldDB" id="A0A0C9XID3"/>
<keyword evidence="10 12" id="KW-0472">Membrane</keyword>
<evidence type="ECO:0000313" key="14">
    <source>
        <dbReference type="Proteomes" id="UP000054477"/>
    </source>
</evidence>
<keyword evidence="14" id="KW-1185">Reference proteome</keyword>
<organism evidence="13 14">
    <name type="scientific">Laccaria amethystina LaAM-08-1</name>
    <dbReference type="NCBI Taxonomy" id="1095629"/>
    <lineage>
        <taxon>Eukaryota</taxon>
        <taxon>Fungi</taxon>
        <taxon>Dikarya</taxon>
        <taxon>Basidiomycota</taxon>
        <taxon>Agaricomycotina</taxon>
        <taxon>Agaricomycetes</taxon>
        <taxon>Agaricomycetidae</taxon>
        <taxon>Agaricales</taxon>
        <taxon>Agaricineae</taxon>
        <taxon>Hydnangiaceae</taxon>
        <taxon>Laccaria</taxon>
    </lineage>
</organism>
<dbReference type="GO" id="GO:0033617">
    <property type="term" value="P:mitochondrial respiratory chain complex IV assembly"/>
    <property type="evidence" value="ECO:0007669"/>
    <property type="project" value="TreeGrafter"/>
</dbReference>
<evidence type="ECO:0000256" key="12">
    <source>
        <dbReference type="SAM" id="Phobius"/>
    </source>
</evidence>
<sequence>MAVFPSRPVKPSSLNQTVRRNPALFGVPFVLLMVVASYGLSTVTQTRYDLHDQKVKHVTKEQELKLDRNRKKFDIREEYFKLSAQAEEEWEPRRIPRPKGVPEWGVPPTEPPPKSSEPLSKAF</sequence>
<comment type="function">
    <text evidence="1">Required for the assembly of the mitochondrial respiratory chain complex IV (CIV), also known as cytochrome c oxidase. May participate in merging the COX1 and COX2 assembly lines.</text>
</comment>
<dbReference type="Proteomes" id="UP000054477">
    <property type="component" value="Unassembled WGS sequence"/>
</dbReference>
<comment type="subcellular location">
    <subcellularLocation>
        <location evidence="2">Mitochondrion inner membrane</location>
        <topology evidence="2">Single-pass membrane protein</topology>
    </subcellularLocation>
</comment>
<evidence type="ECO:0000256" key="9">
    <source>
        <dbReference type="ARBA" id="ARBA00023128"/>
    </source>
</evidence>
<proteinExistence type="inferred from homology"/>
<evidence type="ECO:0000256" key="4">
    <source>
        <dbReference type="ARBA" id="ARBA00015368"/>
    </source>
</evidence>
<dbReference type="GO" id="GO:0005743">
    <property type="term" value="C:mitochondrial inner membrane"/>
    <property type="evidence" value="ECO:0007669"/>
    <property type="project" value="UniProtKB-SubCell"/>
</dbReference>
<keyword evidence="7" id="KW-0999">Mitochondrion inner membrane</keyword>
<reference evidence="13 14" key="1">
    <citation type="submission" date="2014-04" db="EMBL/GenBank/DDBJ databases">
        <authorList>
            <consortium name="DOE Joint Genome Institute"/>
            <person name="Kuo A."/>
            <person name="Kohler A."/>
            <person name="Nagy L.G."/>
            <person name="Floudas D."/>
            <person name="Copeland A."/>
            <person name="Barry K.W."/>
            <person name="Cichocki N."/>
            <person name="Veneault-Fourrey C."/>
            <person name="LaButti K."/>
            <person name="Lindquist E.A."/>
            <person name="Lipzen A."/>
            <person name="Lundell T."/>
            <person name="Morin E."/>
            <person name="Murat C."/>
            <person name="Sun H."/>
            <person name="Tunlid A."/>
            <person name="Henrissat B."/>
            <person name="Grigoriev I.V."/>
            <person name="Hibbett D.S."/>
            <person name="Martin F."/>
            <person name="Nordberg H.P."/>
            <person name="Cantor M.N."/>
            <person name="Hua S.X."/>
        </authorList>
    </citation>
    <scope>NUCLEOTIDE SEQUENCE [LARGE SCALE GENOMIC DNA]</scope>
    <source>
        <strain evidence="13 14">LaAM-08-1</strain>
    </source>
</reference>
<feature type="transmembrane region" description="Helical" evidence="12">
    <location>
        <begin position="21"/>
        <end position="40"/>
    </location>
</feature>
<reference evidence="14" key="2">
    <citation type="submission" date="2015-01" db="EMBL/GenBank/DDBJ databases">
        <title>Evolutionary Origins and Diversification of the Mycorrhizal Mutualists.</title>
        <authorList>
            <consortium name="DOE Joint Genome Institute"/>
            <consortium name="Mycorrhizal Genomics Consortium"/>
            <person name="Kohler A."/>
            <person name="Kuo A."/>
            <person name="Nagy L.G."/>
            <person name="Floudas D."/>
            <person name="Copeland A."/>
            <person name="Barry K.W."/>
            <person name="Cichocki N."/>
            <person name="Veneault-Fourrey C."/>
            <person name="LaButti K."/>
            <person name="Lindquist E.A."/>
            <person name="Lipzen A."/>
            <person name="Lundell T."/>
            <person name="Morin E."/>
            <person name="Murat C."/>
            <person name="Riley R."/>
            <person name="Ohm R."/>
            <person name="Sun H."/>
            <person name="Tunlid A."/>
            <person name="Henrissat B."/>
            <person name="Grigoriev I.V."/>
            <person name="Hibbett D.S."/>
            <person name="Martin F."/>
        </authorList>
    </citation>
    <scope>NUCLEOTIDE SEQUENCE [LARGE SCALE GENOMIC DNA]</scope>
    <source>
        <strain evidence="14">LaAM-08-1</strain>
    </source>
</reference>
<dbReference type="HOGENOM" id="CLU_131611_2_0_1"/>
<evidence type="ECO:0000313" key="13">
    <source>
        <dbReference type="EMBL" id="KIK01284.1"/>
    </source>
</evidence>
<dbReference type="PANTHER" id="PTHR17130">
    <property type="entry name" value="MITOCHONDRIAL OUTER MEMBRANE PROTEIN 25"/>
    <property type="match status" value="1"/>
</dbReference>
<dbReference type="STRING" id="1095629.A0A0C9XID3"/>
<keyword evidence="8 12" id="KW-1133">Transmembrane helix</keyword>
<evidence type="ECO:0000256" key="6">
    <source>
        <dbReference type="ARBA" id="ARBA00022692"/>
    </source>
</evidence>
<gene>
    <name evidence="13" type="ORF">K443DRAFT_678539</name>
</gene>
<evidence type="ECO:0000256" key="7">
    <source>
        <dbReference type="ARBA" id="ARBA00022792"/>
    </source>
</evidence>
<accession>A0A0C9XID3</accession>
<feature type="region of interest" description="Disordered" evidence="11">
    <location>
        <begin position="85"/>
        <end position="123"/>
    </location>
</feature>
<dbReference type="InterPro" id="IPR020164">
    <property type="entry name" value="Cyt_c_Oxase_assmbl_COX16"/>
</dbReference>
<keyword evidence="6 12" id="KW-0812">Transmembrane</keyword>